<dbReference type="Pfam" id="PF00248">
    <property type="entry name" value="Aldo_ket_red"/>
    <property type="match status" value="1"/>
</dbReference>
<dbReference type="SUPFAM" id="SSF51430">
    <property type="entry name" value="NAD(P)-linked oxidoreductase"/>
    <property type="match status" value="1"/>
</dbReference>
<dbReference type="GO" id="GO:0005829">
    <property type="term" value="C:cytosol"/>
    <property type="evidence" value="ECO:0007669"/>
    <property type="project" value="TreeGrafter"/>
</dbReference>
<dbReference type="Proteomes" id="UP000272474">
    <property type="component" value="Unassembled WGS sequence"/>
</dbReference>
<gene>
    <name evidence="2" type="ORF">D7294_22270</name>
</gene>
<dbReference type="CDD" id="cd19090">
    <property type="entry name" value="AKR_AKR15A-like"/>
    <property type="match status" value="1"/>
</dbReference>
<dbReference type="PANTHER" id="PTHR42686">
    <property type="entry name" value="GH17980P-RELATED"/>
    <property type="match status" value="1"/>
</dbReference>
<dbReference type="InterPro" id="IPR020471">
    <property type="entry name" value="AKR"/>
</dbReference>
<evidence type="ECO:0000259" key="1">
    <source>
        <dbReference type="Pfam" id="PF00248"/>
    </source>
</evidence>
<evidence type="ECO:0000313" key="3">
    <source>
        <dbReference type="Proteomes" id="UP000272474"/>
    </source>
</evidence>
<dbReference type="RefSeq" id="WP_120682535.1">
    <property type="nucleotide sequence ID" value="NZ_RBAL01000014.1"/>
</dbReference>
<dbReference type="InterPro" id="IPR023210">
    <property type="entry name" value="NADP_OxRdtase_dom"/>
</dbReference>
<dbReference type="AlphaFoldDB" id="A0A3A9YTA8"/>
<organism evidence="2 3">
    <name type="scientific">Streptomyces hoynatensis</name>
    <dbReference type="NCBI Taxonomy" id="1141874"/>
    <lineage>
        <taxon>Bacteria</taxon>
        <taxon>Bacillati</taxon>
        <taxon>Actinomycetota</taxon>
        <taxon>Actinomycetes</taxon>
        <taxon>Kitasatosporales</taxon>
        <taxon>Streptomycetaceae</taxon>
        <taxon>Streptomyces</taxon>
    </lineage>
</organism>
<accession>A0A3A9YTA8</accession>
<keyword evidence="3" id="KW-1185">Reference proteome</keyword>
<dbReference type="PANTHER" id="PTHR42686:SF1">
    <property type="entry name" value="GH17980P-RELATED"/>
    <property type="match status" value="1"/>
</dbReference>
<proteinExistence type="predicted"/>
<dbReference type="OrthoDB" id="9768851at2"/>
<sequence length="310" mass="32498">MDGLTDARIVPGTSLSATPISIGTSFLGNPPGPQGEPAAEANALAEALFDGPFAVIDTSNAYAEGRSETVLGGAVRRVGLPVGKAIVTKVDADPETGALDRDRVLRSFEESTARLGLERLPLLHLHDPYTIEVRDAFAPGGAVQGLHELRDQGLVGAVGIAAGPVSLMRRYAESGAFDVLLTHNRYTLVDRRAEELIAYAADRGIGVFNAAPFGGGILAGSGETYAYRQAGPGLLAWLARARELCTRWGVPLPAAALRYSLRHPGIASTVVGVGRPERLAQLAELQAPAVPEPFWPELAALGTPPSTLED</sequence>
<reference evidence="2 3" key="1">
    <citation type="journal article" date="2014" name="Int. J. Syst. Evol. Microbiol.">
        <title>Streptomyces hoynatensis sp. nov., isolated from deep marine sediment.</title>
        <authorList>
            <person name="Veyisoglu A."/>
            <person name="Sahin N."/>
        </authorList>
    </citation>
    <scope>NUCLEOTIDE SEQUENCE [LARGE SCALE GENOMIC DNA]</scope>
    <source>
        <strain evidence="2 3">KCTC 29097</strain>
    </source>
</reference>
<dbReference type="Gene3D" id="3.20.20.100">
    <property type="entry name" value="NADP-dependent oxidoreductase domain"/>
    <property type="match status" value="1"/>
</dbReference>
<feature type="domain" description="NADP-dependent oxidoreductase" evidence="1">
    <location>
        <begin position="19"/>
        <end position="284"/>
    </location>
</feature>
<evidence type="ECO:0000313" key="2">
    <source>
        <dbReference type="EMBL" id="RKN39292.1"/>
    </source>
</evidence>
<dbReference type="GO" id="GO:0016491">
    <property type="term" value="F:oxidoreductase activity"/>
    <property type="evidence" value="ECO:0007669"/>
    <property type="project" value="InterPro"/>
</dbReference>
<protein>
    <submittedName>
        <fullName evidence="2">Aldo/keto reductase</fullName>
    </submittedName>
</protein>
<dbReference type="EMBL" id="RBAL01000014">
    <property type="protein sequence ID" value="RKN39292.1"/>
    <property type="molecule type" value="Genomic_DNA"/>
</dbReference>
<name>A0A3A9YTA8_9ACTN</name>
<dbReference type="InterPro" id="IPR036812">
    <property type="entry name" value="NAD(P)_OxRdtase_dom_sf"/>
</dbReference>
<comment type="caution">
    <text evidence="2">The sequence shown here is derived from an EMBL/GenBank/DDBJ whole genome shotgun (WGS) entry which is preliminary data.</text>
</comment>